<gene>
    <name evidence="1" type="ORF">HNR53_003978</name>
</gene>
<dbReference type="Proteomes" id="UP000531594">
    <property type="component" value="Unassembled WGS sequence"/>
</dbReference>
<reference evidence="1 2" key="1">
    <citation type="submission" date="2020-08" db="EMBL/GenBank/DDBJ databases">
        <title>Genomic Encyclopedia of Type Strains, Phase IV (KMG-IV): sequencing the most valuable type-strain genomes for metagenomic binning, comparative biology and taxonomic classification.</title>
        <authorList>
            <person name="Goeker M."/>
        </authorList>
    </citation>
    <scope>NUCLEOTIDE SEQUENCE [LARGE SCALE GENOMIC DNA]</scope>
    <source>
        <strain evidence="1 2">DSM 5391</strain>
    </source>
</reference>
<name>A0A7X0LX14_9BACI</name>
<comment type="caution">
    <text evidence="1">The sequence shown here is derived from an EMBL/GenBank/DDBJ whole genome shotgun (WGS) entry which is preliminary data.</text>
</comment>
<keyword evidence="2" id="KW-1185">Reference proteome</keyword>
<organism evidence="1 2">
    <name type="scientific">Bacillus benzoevorans</name>
    <dbReference type="NCBI Taxonomy" id="1456"/>
    <lineage>
        <taxon>Bacteria</taxon>
        <taxon>Bacillati</taxon>
        <taxon>Bacillota</taxon>
        <taxon>Bacilli</taxon>
        <taxon>Bacillales</taxon>
        <taxon>Bacillaceae</taxon>
        <taxon>Bacillus</taxon>
    </lineage>
</organism>
<accession>A0A7X0LX14</accession>
<evidence type="ECO:0000313" key="1">
    <source>
        <dbReference type="EMBL" id="MBB6447298.1"/>
    </source>
</evidence>
<proteinExistence type="predicted"/>
<dbReference type="AlphaFoldDB" id="A0A7X0LX14"/>
<sequence>MEKKDSSFDDFFDILIENNVMMETAPVEEQREYIQPDDDYDFHAYRILLLIRICGIINEPFFSDYTIYGRGKFSFFDFLIRYPFYLKRVIEIEKRHILLDNLKLKPYETERAFSPMIKYIRGPWDHRYDAILNYMVSKKLIKVHFSNFNKNKKAMCLTLTELGIDISEQIIAEEPVWVSRMEIINTIFPRNTSNERIDGYIRRHFPALMLGIEGE</sequence>
<protein>
    <submittedName>
        <fullName evidence="1">Uncharacterized protein</fullName>
    </submittedName>
</protein>
<evidence type="ECO:0000313" key="2">
    <source>
        <dbReference type="Proteomes" id="UP000531594"/>
    </source>
</evidence>
<dbReference type="EMBL" id="JACHGK010000019">
    <property type="protein sequence ID" value="MBB6447298.1"/>
    <property type="molecule type" value="Genomic_DNA"/>
</dbReference>
<dbReference type="RefSeq" id="WP_184529114.1">
    <property type="nucleotide sequence ID" value="NZ_JACHGK010000019.1"/>
</dbReference>